<evidence type="ECO:0000256" key="1">
    <source>
        <dbReference type="SAM" id="Phobius"/>
    </source>
</evidence>
<dbReference type="AlphaFoldDB" id="A0A1N7TJI4"/>
<gene>
    <name evidence="2" type="primary">ycf66</name>
</gene>
<dbReference type="GeneID" id="30685509"/>
<proteinExistence type="predicted"/>
<dbReference type="Pfam" id="PF07444">
    <property type="entry name" value="Ycf66_N"/>
    <property type="match status" value="1"/>
</dbReference>
<keyword evidence="1" id="KW-1133">Transmembrane helix</keyword>
<feature type="transmembrane region" description="Helical" evidence="1">
    <location>
        <begin position="6"/>
        <end position="26"/>
    </location>
</feature>
<protein>
    <submittedName>
        <fullName evidence="2">Ycf66</fullName>
    </submittedName>
</protein>
<name>A0A1N7TJI4_9PHAE</name>
<sequence>MINIVFGANFLLGLIIIIGVLLLYFLRIIRPELCRDEDIFFTTLGLIYGSILIIHGWRLDPILLFSQVLLVSVVLVAGWENIRLRGLIAKKLRNNYNYQTFILINLNKKGKVTFVFLFQ</sequence>
<dbReference type="RefSeq" id="YP_009330510.1">
    <property type="nucleotide sequence ID" value="NC_032288.1"/>
</dbReference>
<keyword evidence="1" id="KW-0812">Transmembrane</keyword>
<organism evidence="2">
    <name type="scientific">Coccophora langsdorfii</name>
    <dbReference type="NCBI Taxonomy" id="74099"/>
    <lineage>
        <taxon>Eukaryota</taxon>
        <taxon>Sar</taxon>
        <taxon>Stramenopiles</taxon>
        <taxon>Ochrophyta</taxon>
        <taxon>PX clade</taxon>
        <taxon>Phaeophyceae</taxon>
        <taxon>Fucales</taxon>
        <taxon>Sargassaceae</taxon>
        <taxon>Coccophora</taxon>
    </lineage>
</organism>
<keyword evidence="1" id="KW-0472">Membrane</keyword>
<evidence type="ECO:0000313" key="2">
    <source>
        <dbReference type="EMBL" id="ANS72282.1"/>
    </source>
</evidence>
<reference evidence="2" key="1">
    <citation type="submission" date="2015-12" db="EMBL/GenBank/DDBJ databases">
        <title>Complete organellar genomes of the endangered brown algae Coccophora langsdorfii.</title>
        <authorList>
            <person name="Graf L."/>
        </authorList>
    </citation>
    <scope>NUCLEOTIDE SEQUENCE</scope>
</reference>
<feature type="transmembrane region" description="Helical" evidence="1">
    <location>
        <begin position="63"/>
        <end position="82"/>
    </location>
</feature>
<geneLocation type="plastid" evidence="2"/>
<feature type="transmembrane region" description="Helical" evidence="1">
    <location>
        <begin position="38"/>
        <end position="57"/>
    </location>
</feature>
<dbReference type="EMBL" id="KU255795">
    <property type="protein sequence ID" value="ANS72282.1"/>
    <property type="molecule type" value="Genomic_DNA"/>
</dbReference>
<dbReference type="InterPro" id="IPR010004">
    <property type="entry name" value="Uncharacterised_Ycf66"/>
</dbReference>
<accession>A0A1N7TJI4</accession>
<keyword evidence="2" id="KW-0934">Plastid</keyword>